<sequence length="248" mass="26865">MRRIRVVIADRHPIVLQGISSVLAAQRDFAIVAACGDTASCIGAIRLLVPDIALVDIAMPSISRPDILAIANTAGQGTRVIFFAEKAGDQRSQTLAAGRACLVLTRDAEPEMLVATLRKVAERQGPASRSPCTGGEVRGESHIGEEKAPTQLTDRERQIMRLVSEGLSNKEIGRFLNITDGTIKVHLHHIFQKLDISNRTVLAAFAISQNGQHAAARELAPSGLLQQDSSVRNDEDVKRSNVLPERTR</sequence>
<dbReference type="EMBL" id="NAFI01000159">
    <property type="protein sequence ID" value="OSJ14488.1"/>
    <property type="molecule type" value="Genomic_DNA"/>
</dbReference>
<dbReference type="PANTHER" id="PTHR44688">
    <property type="entry name" value="DNA-BINDING TRANSCRIPTIONAL ACTIVATOR DEVR_DOSR"/>
    <property type="match status" value="1"/>
</dbReference>
<feature type="domain" description="HTH luxR-type" evidence="7">
    <location>
        <begin position="145"/>
        <end position="210"/>
    </location>
</feature>
<dbReference type="PROSITE" id="PS50110">
    <property type="entry name" value="RESPONSE_REGULATORY"/>
    <property type="match status" value="1"/>
</dbReference>
<protein>
    <submittedName>
        <fullName evidence="9">Two-component system response regulator</fullName>
    </submittedName>
</protein>
<dbReference type="InterPro" id="IPR011006">
    <property type="entry name" value="CheY-like_superfamily"/>
</dbReference>
<evidence type="ECO:0000256" key="5">
    <source>
        <dbReference type="PROSITE-ProRule" id="PRU00169"/>
    </source>
</evidence>
<organism evidence="9 10">
    <name type="scientific">Bradyrhizobium canariense</name>
    <dbReference type="NCBI Taxonomy" id="255045"/>
    <lineage>
        <taxon>Bacteria</taxon>
        <taxon>Pseudomonadati</taxon>
        <taxon>Pseudomonadota</taxon>
        <taxon>Alphaproteobacteria</taxon>
        <taxon>Hyphomicrobiales</taxon>
        <taxon>Nitrobacteraceae</taxon>
        <taxon>Bradyrhizobium</taxon>
    </lineage>
</organism>
<keyword evidence="4" id="KW-0804">Transcription</keyword>
<dbReference type="GO" id="GO:0006355">
    <property type="term" value="P:regulation of DNA-templated transcription"/>
    <property type="evidence" value="ECO:0007669"/>
    <property type="project" value="InterPro"/>
</dbReference>
<evidence type="ECO:0000256" key="6">
    <source>
        <dbReference type="SAM" id="MobiDB-lite"/>
    </source>
</evidence>
<dbReference type="SUPFAM" id="SSF46894">
    <property type="entry name" value="C-terminal effector domain of the bipartite response regulators"/>
    <property type="match status" value="1"/>
</dbReference>
<evidence type="ECO:0000259" key="7">
    <source>
        <dbReference type="PROSITE" id="PS50043"/>
    </source>
</evidence>
<dbReference type="OrthoDB" id="9782896at2"/>
<dbReference type="InterPro" id="IPR016032">
    <property type="entry name" value="Sig_transdc_resp-reg_C-effctor"/>
</dbReference>
<dbReference type="RefSeq" id="WP_085358734.1">
    <property type="nucleotide sequence ID" value="NZ_JAFBBN010000001.1"/>
</dbReference>
<keyword evidence="3" id="KW-0238">DNA-binding</keyword>
<evidence type="ECO:0000259" key="8">
    <source>
        <dbReference type="PROSITE" id="PS50110"/>
    </source>
</evidence>
<dbReference type="InterPro" id="IPR000792">
    <property type="entry name" value="Tscrpt_reg_LuxR_C"/>
</dbReference>
<comment type="caution">
    <text evidence="9">The sequence shown here is derived from an EMBL/GenBank/DDBJ whole genome shotgun (WGS) entry which is preliminary data.</text>
</comment>
<feature type="modified residue" description="4-aspartylphosphate" evidence="5">
    <location>
        <position position="56"/>
    </location>
</feature>
<gene>
    <name evidence="9" type="ORF">BSZ18_09595</name>
</gene>
<feature type="compositionally biased region" description="Basic and acidic residues" evidence="6">
    <location>
        <begin position="231"/>
        <end position="248"/>
    </location>
</feature>
<evidence type="ECO:0000256" key="2">
    <source>
        <dbReference type="ARBA" id="ARBA00023015"/>
    </source>
</evidence>
<keyword evidence="1 5" id="KW-0597">Phosphoprotein</keyword>
<dbReference type="Pfam" id="PF00072">
    <property type="entry name" value="Response_reg"/>
    <property type="match status" value="1"/>
</dbReference>
<dbReference type="SMART" id="SM00448">
    <property type="entry name" value="REC"/>
    <property type="match status" value="1"/>
</dbReference>
<evidence type="ECO:0000256" key="1">
    <source>
        <dbReference type="ARBA" id="ARBA00022553"/>
    </source>
</evidence>
<dbReference type="PRINTS" id="PR00038">
    <property type="entry name" value="HTHLUXR"/>
</dbReference>
<dbReference type="GO" id="GO:0000160">
    <property type="term" value="P:phosphorelay signal transduction system"/>
    <property type="evidence" value="ECO:0007669"/>
    <property type="project" value="InterPro"/>
</dbReference>
<dbReference type="CDD" id="cd06170">
    <property type="entry name" value="LuxR_C_like"/>
    <property type="match status" value="1"/>
</dbReference>
<feature type="domain" description="Response regulatory" evidence="8">
    <location>
        <begin position="5"/>
        <end position="121"/>
    </location>
</feature>
<dbReference type="Pfam" id="PF00196">
    <property type="entry name" value="GerE"/>
    <property type="match status" value="1"/>
</dbReference>
<dbReference type="GO" id="GO:0003677">
    <property type="term" value="F:DNA binding"/>
    <property type="evidence" value="ECO:0007669"/>
    <property type="project" value="UniProtKB-KW"/>
</dbReference>
<dbReference type="CDD" id="cd17535">
    <property type="entry name" value="REC_NarL-like"/>
    <property type="match status" value="1"/>
</dbReference>
<evidence type="ECO:0000313" key="9">
    <source>
        <dbReference type="EMBL" id="OSJ14488.1"/>
    </source>
</evidence>
<feature type="region of interest" description="Disordered" evidence="6">
    <location>
        <begin position="124"/>
        <end position="151"/>
    </location>
</feature>
<name>A0A1X3HBE7_9BRAD</name>
<dbReference type="SMART" id="SM00421">
    <property type="entry name" value="HTH_LUXR"/>
    <property type="match status" value="1"/>
</dbReference>
<dbReference type="InterPro" id="IPR058245">
    <property type="entry name" value="NreC/VraR/RcsB-like_REC"/>
</dbReference>
<reference evidence="9 10" key="1">
    <citation type="submission" date="2017-03" db="EMBL/GenBank/DDBJ databases">
        <title>Whole genome sequences of fourteen strains of Bradyrhizobium canariense and one strain of Bradyrhizobium japonicum isolated from Lupinus (Papilionoideae: Genisteae) species in Algeria.</title>
        <authorList>
            <person name="Crovadore J."/>
            <person name="Chekireb D."/>
            <person name="Brachmann A."/>
            <person name="Chablais R."/>
            <person name="Cochard B."/>
            <person name="Lefort F."/>
        </authorList>
    </citation>
    <scope>NUCLEOTIDE SEQUENCE [LARGE SCALE GENOMIC DNA]</scope>
    <source>
        <strain evidence="9 10">UBMA195</strain>
    </source>
</reference>
<dbReference type="AlphaFoldDB" id="A0A1X3HBE7"/>
<dbReference type="Proteomes" id="UP000193553">
    <property type="component" value="Unassembled WGS sequence"/>
</dbReference>
<proteinExistence type="predicted"/>
<dbReference type="Gene3D" id="3.40.50.2300">
    <property type="match status" value="1"/>
</dbReference>
<evidence type="ECO:0000313" key="10">
    <source>
        <dbReference type="Proteomes" id="UP000193553"/>
    </source>
</evidence>
<evidence type="ECO:0000256" key="4">
    <source>
        <dbReference type="ARBA" id="ARBA00023163"/>
    </source>
</evidence>
<dbReference type="InterPro" id="IPR001789">
    <property type="entry name" value="Sig_transdc_resp-reg_receiver"/>
</dbReference>
<dbReference type="SUPFAM" id="SSF52172">
    <property type="entry name" value="CheY-like"/>
    <property type="match status" value="1"/>
</dbReference>
<dbReference type="PANTHER" id="PTHR44688:SF16">
    <property type="entry name" value="DNA-BINDING TRANSCRIPTIONAL ACTIVATOR DEVR_DOSR"/>
    <property type="match status" value="1"/>
</dbReference>
<feature type="region of interest" description="Disordered" evidence="6">
    <location>
        <begin position="225"/>
        <end position="248"/>
    </location>
</feature>
<dbReference type="PROSITE" id="PS00622">
    <property type="entry name" value="HTH_LUXR_1"/>
    <property type="match status" value="1"/>
</dbReference>
<accession>A0A1X3HBE7</accession>
<feature type="compositionally biased region" description="Basic and acidic residues" evidence="6">
    <location>
        <begin position="137"/>
        <end position="151"/>
    </location>
</feature>
<dbReference type="PROSITE" id="PS50043">
    <property type="entry name" value="HTH_LUXR_2"/>
    <property type="match status" value="1"/>
</dbReference>
<keyword evidence="2" id="KW-0805">Transcription regulation</keyword>
<evidence type="ECO:0000256" key="3">
    <source>
        <dbReference type="ARBA" id="ARBA00023125"/>
    </source>
</evidence>